<comment type="caution">
    <text evidence="3">The sequence shown here is derived from an EMBL/GenBank/DDBJ whole genome shotgun (WGS) entry which is preliminary data.</text>
</comment>
<evidence type="ECO:0000259" key="1">
    <source>
        <dbReference type="Pfam" id="PF06889"/>
    </source>
</evidence>
<dbReference type="EMBL" id="SMBP01000022">
    <property type="protein sequence ID" value="TCU55656.1"/>
    <property type="molecule type" value="Genomic_DNA"/>
</dbReference>
<dbReference type="PANTHER" id="PTHR38743">
    <property type="entry name" value="SIMILAR TO GLYOXYLASE I FAMILY PROTEIN"/>
    <property type="match status" value="1"/>
</dbReference>
<keyword evidence="4" id="KW-1185">Reference proteome</keyword>
<organism evidence="3 4">
    <name type="scientific">Longicatena caecimuris</name>
    <dbReference type="NCBI Taxonomy" id="1796635"/>
    <lineage>
        <taxon>Bacteria</taxon>
        <taxon>Bacillati</taxon>
        <taxon>Bacillota</taxon>
        <taxon>Erysipelotrichia</taxon>
        <taxon>Erysipelotrichales</taxon>
        <taxon>Erysipelotrichaceae</taxon>
        <taxon>Longicatena</taxon>
    </lineage>
</organism>
<evidence type="ECO:0000259" key="2">
    <source>
        <dbReference type="Pfam" id="PF09951"/>
    </source>
</evidence>
<dbReference type="Pfam" id="PF09951">
    <property type="entry name" value="Imm33"/>
    <property type="match status" value="1"/>
</dbReference>
<dbReference type="InterPro" id="IPR018689">
    <property type="entry name" value="Imm33_dom"/>
</dbReference>
<reference evidence="3 4" key="1">
    <citation type="submission" date="2019-03" db="EMBL/GenBank/DDBJ databases">
        <title>Genomic Encyclopedia of Type Strains, Phase IV (KMG-IV): sequencing the most valuable type-strain genomes for metagenomic binning, comparative biology and taxonomic classification.</title>
        <authorList>
            <person name="Goeker M."/>
        </authorList>
    </citation>
    <scope>NUCLEOTIDE SEQUENCE [LARGE SCALE GENOMIC DNA]</scope>
    <source>
        <strain evidence="3 4">DSM 29481</strain>
    </source>
</reference>
<dbReference type="InterPro" id="IPR009677">
    <property type="entry name" value="DUF1266"/>
</dbReference>
<sequence>MTKQKETTWSHTKALLPQIQEAYTAMCRNALSGGEISLKKFTLLLSGISACRKTPGIPEHMGYEQMYVCNDEQAQEVRNHLEKLYGIKDVTSLEACCEHLFTTHREYVQFLSFWKEQPMFDLQDLQPEAKTMFEHFQSYAQLFYPFTQDKGFYAWDANEIIGLYRRAYACHLIDEEAFWKRCLPIARRVSSWYANWQEFALSSLCGALYFNLRNGGTDEEADGLFQLHMRLLQQLLSEGGAWGVHGWYQTMPKKFVKSKEEILQLLHDWEGGDGCIASDRILVDGCRIGYMYRQEPQQEWDSGWRFMAGDETQEYLDDPYHCGIYKLNTLCNYDPEIQPFLTDEVGSAYARKEDDLLHKISSKEA</sequence>
<accession>A0A4R3T4T8</accession>
<gene>
    <name evidence="3" type="ORF">EDD61_12220</name>
</gene>
<dbReference type="RefSeq" id="WP_132225468.1">
    <property type="nucleotide sequence ID" value="NZ_JADPGE010000007.1"/>
</dbReference>
<proteinExistence type="predicted"/>
<name>A0A4R3T4T8_9FIRM</name>
<dbReference type="PANTHER" id="PTHR38743:SF2">
    <property type="entry name" value="DUF2185 DOMAIN-CONTAINING PROTEIN"/>
    <property type="match status" value="1"/>
</dbReference>
<protein>
    <submittedName>
        <fullName evidence="3">Uncharacterized protein</fullName>
    </submittedName>
</protein>
<evidence type="ECO:0000313" key="3">
    <source>
        <dbReference type="EMBL" id="TCU55656.1"/>
    </source>
</evidence>
<dbReference type="AlphaFoldDB" id="A0A4R3T4T8"/>
<feature type="domain" description="DUF1266" evidence="1">
    <location>
        <begin position="81"/>
        <end position="237"/>
    </location>
</feature>
<evidence type="ECO:0000313" key="4">
    <source>
        <dbReference type="Proteomes" id="UP000295773"/>
    </source>
</evidence>
<dbReference type="Proteomes" id="UP000295773">
    <property type="component" value="Unassembled WGS sequence"/>
</dbReference>
<dbReference type="Pfam" id="PF06889">
    <property type="entry name" value="DUF1266"/>
    <property type="match status" value="1"/>
</dbReference>
<feature type="domain" description="Immunity protein Imm33" evidence="2">
    <location>
        <begin position="275"/>
        <end position="360"/>
    </location>
</feature>